<dbReference type="AlphaFoldDB" id="A0A699I6F3"/>
<accession>A0A699I6F3</accession>
<dbReference type="EMBL" id="BKCJ010251156">
    <property type="protein sequence ID" value="GEZ19606.1"/>
    <property type="molecule type" value="Genomic_DNA"/>
</dbReference>
<evidence type="ECO:0000313" key="2">
    <source>
        <dbReference type="EMBL" id="GEZ19606.1"/>
    </source>
</evidence>
<comment type="caution">
    <text evidence="2">The sequence shown here is derived from an EMBL/GenBank/DDBJ whole genome shotgun (WGS) entry which is preliminary data.</text>
</comment>
<name>A0A699I6F3_TANCI</name>
<feature type="region of interest" description="Disordered" evidence="1">
    <location>
        <begin position="72"/>
        <end position="92"/>
    </location>
</feature>
<proteinExistence type="predicted"/>
<protein>
    <submittedName>
        <fullName evidence="2">Uncharacterized protein</fullName>
    </submittedName>
</protein>
<sequence>MHLSEEVVVEKEVAGKDVSDVEEVNAASIATFVTATTTTVATTLTISMDEITLAKALIKIKISRPKVKGIVMQEPSKTSTPTPIVSSQQPSKVRDKDAEKAKLFMEFMEKRRKFFAAKRTTEKWNKPPTKSQQRSLMSTYLKNMDGWKTRALKNKSFAEIQELFNKTMKRINTFVDFKTKLVDESTKKDKAKTVQEISSKRAGDKLDQERSKKQNVEDDKESVELKRCLEIITDDGDDVTIDVTPLSTKSLTIVDYKIYKEGRKSFF</sequence>
<gene>
    <name evidence="2" type="ORF">Tci_491579</name>
</gene>
<evidence type="ECO:0000256" key="1">
    <source>
        <dbReference type="SAM" id="MobiDB-lite"/>
    </source>
</evidence>
<feature type="region of interest" description="Disordered" evidence="1">
    <location>
        <begin position="193"/>
        <end position="219"/>
    </location>
</feature>
<reference evidence="2" key="1">
    <citation type="journal article" date="2019" name="Sci. Rep.">
        <title>Draft genome of Tanacetum cinerariifolium, the natural source of mosquito coil.</title>
        <authorList>
            <person name="Yamashiro T."/>
            <person name="Shiraishi A."/>
            <person name="Satake H."/>
            <person name="Nakayama K."/>
        </authorList>
    </citation>
    <scope>NUCLEOTIDE SEQUENCE</scope>
</reference>
<feature type="compositionally biased region" description="Polar residues" evidence="1">
    <location>
        <begin position="75"/>
        <end position="91"/>
    </location>
</feature>
<organism evidence="2">
    <name type="scientific">Tanacetum cinerariifolium</name>
    <name type="common">Dalmatian daisy</name>
    <name type="synonym">Chrysanthemum cinerariifolium</name>
    <dbReference type="NCBI Taxonomy" id="118510"/>
    <lineage>
        <taxon>Eukaryota</taxon>
        <taxon>Viridiplantae</taxon>
        <taxon>Streptophyta</taxon>
        <taxon>Embryophyta</taxon>
        <taxon>Tracheophyta</taxon>
        <taxon>Spermatophyta</taxon>
        <taxon>Magnoliopsida</taxon>
        <taxon>eudicotyledons</taxon>
        <taxon>Gunneridae</taxon>
        <taxon>Pentapetalae</taxon>
        <taxon>asterids</taxon>
        <taxon>campanulids</taxon>
        <taxon>Asterales</taxon>
        <taxon>Asteraceae</taxon>
        <taxon>Asteroideae</taxon>
        <taxon>Anthemideae</taxon>
        <taxon>Anthemidinae</taxon>
        <taxon>Tanacetum</taxon>
    </lineage>
</organism>